<dbReference type="AlphaFoldDB" id="J9H0Z3"/>
<gene>
    <name evidence="1" type="ORF">EVA_02507</name>
</gene>
<proteinExistence type="predicted"/>
<reference evidence="1" key="1">
    <citation type="journal article" date="2012" name="PLoS ONE">
        <title>Gene sets for utilization of primary and secondary nutrition supplies in the distal gut of endangered iberian lynx.</title>
        <authorList>
            <person name="Alcaide M."/>
            <person name="Messina E."/>
            <person name="Richter M."/>
            <person name="Bargiela R."/>
            <person name="Peplies J."/>
            <person name="Huws S.A."/>
            <person name="Newbold C.J."/>
            <person name="Golyshin P.N."/>
            <person name="Simon M.A."/>
            <person name="Lopez G."/>
            <person name="Yakimov M.M."/>
            <person name="Ferrer M."/>
        </authorList>
    </citation>
    <scope>NUCLEOTIDE SEQUENCE</scope>
</reference>
<dbReference type="EMBL" id="AMCI01000406">
    <property type="protein sequence ID" value="EJX09383.1"/>
    <property type="molecule type" value="Genomic_DNA"/>
</dbReference>
<comment type="caution">
    <text evidence="1">The sequence shown here is derived from an EMBL/GenBank/DDBJ whole genome shotgun (WGS) entry which is preliminary data.</text>
</comment>
<sequence>METGKLPLREDQVFTLYHTFYPTVAGGSAGALHIGFFSVDGEEHIAFERFSHAGDAFDVVELFFYPFGKDY</sequence>
<accession>J9H0Z3</accession>
<protein>
    <submittedName>
        <fullName evidence="1">Uncharacterized protein</fullName>
    </submittedName>
</protein>
<name>J9H0Z3_9ZZZZ</name>
<organism evidence="1">
    <name type="scientific">gut metagenome</name>
    <dbReference type="NCBI Taxonomy" id="749906"/>
    <lineage>
        <taxon>unclassified sequences</taxon>
        <taxon>metagenomes</taxon>
        <taxon>organismal metagenomes</taxon>
    </lineage>
</organism>
<evidence type="ECO:0000313" key="1">
    <source>
        <dbReference type="EMBL" id="EJX09383.1"/>
    </source>
</evidence>